<comment type="caution">
    <text evidence="2">The sequence shown here is derived from an EMBL/GenBank/DDBJ whole genome shotgun (WGS) entry which is preliminary data.</text>
</comment>
<gene>
    <name evidence="2" type="ORF">I5589_27930</name>
</gene>
<accession>A0ABS1B3E7</accession>
<proteinExistence type="predicted"/>
<keyword evidence="3" id="KW-1185">Reference proteome</keyword>
<dbReference type="EMBL" id="JADVKH010000104">
    <property type="protein sequence ID" value="MBJ9690915.1"/>
    <property type="molecule type" value="Genomic_DNA"/>
</dbReference>
<feature type="transmembrane region" description="Helical" evidence="1">
    <location>
        <begin position="79"/>
        <end position="100"/>
    </location>
</feature>
<keyword evidence="1" id="KW-0812">Transmembrane</keyword>
<dbReference type="Proteomes" id="UP000808215">
    <property type="component" value="Unassembled WGS sequence"/>
</dbReference>
<sequence>MAMPWEKRVLSLLAMANRANETIKASHPESFKVCERALVSCKDWLDGKPITPESLAFYLDADETENPWMQESIFRGDPVGLNALVFITMIIGHVAHIAYVNSGKSKYMSEIISEAGSNILEAIVEYGAPYGLSEFI</sequence>
<evidence type="ECO:0000313" key="2">
    <source>
        <dbReference type="EMBL" id="MBJ9690915.1"/>
    </source>
</evidence>
<keyword evidence="1" id="KW-1133">Transmembrane helix</keyword>
<evidence type="ECO:0000313" key="3">
    <source>
        <dbReference type="Proteomes" id="UP000808215"/>
    </source>
</evidence>
<protein>
    <submittedName>
        <fullName evidence="2">Uncharacterized protein</fullName>
    </submittedName>
</protein>
<reference evidence="2 3" key="1">
    <citation type="submission" date="2020-11" db="EMBL/GenBank/DDBJ databases">
        <title>Enhanced detection system for hospital associated transmission using whole genome sequencing surveillance.</title>
        <authorList>
            <person name="Harrison L.H."/>
            <person name="Van Tyne D."/>
            <person name="Marsh J.W."/>
            <person name="Griffith M.P."/>
            <person name="Snyder D.J."/>
            <person name="Cooper V.S."/>
            <person name="Mustapha M."/>
        </authorList>
    </citation>
    <scope>NUCLEOTIDE SEQUENCE [LARGE SCALE GENOMIC DNA]</scope>
    <source>
        <strain evidence="2 3">BC00020</strain>
    </source>
</reference>
<dbReference type="InterPro" id="IPR025674">
    <property type="entry name" value="Imm6"/>
</dbReference>
<evidence type="ECO:0000256" key="1">
    <source>
        <dbReference type="SAM" id="Phobius"/>
    </source>
</evidence>
<dbReference type="Pfam" id="PF14434">
    <property type="entry name" value="Imm6"/>
    <property type="match status" value="1"/>
</dbReference>
<organism evidence="2 3">
    <name type="scientific">Burkholderia vietnamiensis</name>
    <dbReference type="NCBI Taxonomy" id="60552"/>
    <lineage>
        <taxon>Bacteria</taxon>
        <taxon>Pseudomonadati</taxon>
        <taxon>Pseudomonadota</taxon>
        <taxon>Betaproteobacteria</taxon>
        <taxon>Burkholderiales</taxon>
        <taxon>Burkholderiaceae</taxon>
        <taxon>Burkholderia</taxon>
        <taxon>Burkholderia cepacia complex</taxon>
    </lineage>
</organism>
<keyword evidence="1" id="KW-0472">Membrane</keyword>
<name>A0ABS1B3E7_BURVI</name>